<dbReference type="EMBL" id="CP049838">
    <property type="protein sequence ID" value="QJT04186.1"/>
    <property type="molecule type" value="Genomic_DNA"/>
</dbReference>
<organism evidence="1 2">
    <name type="scientific">Streptomyces asoensis</name>
    <dbReference type="NCBI Taxonomy" id="249586"/>
    <lineage>
        <taxon>Bacteria</taxon>
        <taxon>Bacillati</taxon>
        <taxon>Actinomycetota</taxon>
        <taxon>Actinomycetes</taxon>
        <taxon>Kitasatosporales</taxon>
        <taxon>Streptomycetaceae</taxon>
        <taxon>Streptomyces</taxon>
    </lineage>
</organism>
<dbReference type="GO" id="GO:0016740">
    <property type="term" value="F:transferase activity"/>
    <property type="evidence" value="ECO:0007669"/>
    <property type="project" value="UniProtKB-KW"/>
</dbReference>
<dbReference type="AlphaFoldDB" id="A0A6M4X1N2"/>
<accession>A0A6M4X1N2</accession>
<protein>
    <submittedName>
        <fullName evidence="1">GNAT family N-acetyltransferase</fullName>
    </submittedName>
</protein>
<dbReference type="RefSeq" id="WP_171399550.1">
    <property type="nucleotide sequence ID" value="NZ_CP049838.1"/>
</dbReference>
<evidence type="ECO:0000313" key="2">
    <source>
        <dbReference type="Proteomes" id="UP000502665"/>
    </source>
</evidence>
<reference evidence="1" key="1">
    <citation type="submission" date="2020-03" db="EMBL/GenBank/DDBJ databases">
        <title>Molecular networking-based the target discovery of potent antiproliferative macrolactams: 5/6/7/16 polycyclic ansamycins and glycosylated trienomycin from Streptomyces cacaoi subsp. asoensis.</title>
        <authorList>
            <person name="Liu L.-L."/>
        </authorList>
    </citation>
    <scope>NUCLEOTIDE SEQUENCE [LARGE SCALE GENOMIC DNA]</scope>
    <source>
        <strain evidence="1">H2S5</strain>
    </source>
</reference>
<gene>
    <name evidence="1" type="ORF">G9272_31120</name>
</gene>
<evidence type="ECO:0000313" key="1">
    <source>
        <dbReference type="EMBL" id="QJT04186.1"/>
    </source>
</evidence>
<sequence>MGNLRDILDAAARGVFPPPDGRTTVLPQASPRDAGVLSFTAHSVVFTDEDPEWVYETLRAADCDALAASMSPRFLTALLDRTGRVAETVDQLVVGSPLPGPPPLALTEIEDPDHPRVVSSRRRRDEVRVWAAEGGVVVLGRGVAGRLEVAVEVEEGVRHRGLGRALVGAARHLGGGEPVWAQISPGNARSTRAFQAAGYLPVGAEALLTVRREPGVGAVSATVRSSDCSHSR</sequence>
<name>A0A6M4X1N2_9ACTN</name>
<proteinExistence type="predicted"/>
<dbReference type="Proteomes" id="UP000502665">
    <property type="component" value="Chromosome"/>
</dbReference>
<dbReference type="Gene3D" id="3.40.630.30">
    <property type="match status" value="1"/>
</dbReference>
<dbReference type="SUPFAM" id="SSF55729">
    <property type="entry name" value="Acyl-CoA N-acyltransferases (Nat)"/>
    <property type="match status" value="1"/>
</dbReference>
<dbReference type="InterPro" id="IPR016181">
    <property type="entry name" value="Acyl_CoA_acyltransferase"/>
</dbReference>
<keyword evidence="2" id="KW-1185">Reference proteome</keyword>